<accession>A0A1R3KYN0</accession>
<gene>
    <name evidence="2" type="ORF">COLO4_03419</name>
</gene>
<evidence type="ECO:0000256" key="1">
    <source>
        <dbReference type="ARBA" id="ARBA00009748"/>
    </source>
</evidence>
<dbReference type="AlphaFoldDB" id="A0A1R3KYN0"/>
<evidence type="ECO:0000313" key="2">
    <source>
        <dbReference type="EMBL" id="OMP12182.1"/>
    </source>
</evidence>
<dbReference type="Proteomes" id="UP000187203">
    <property type="component" value="Unassembled WGS sequence"/>
</dbReference>
<comment type="similarity">
    <text evidence="1">Belongs to the plant LTP family.</text>
</comment>
<dbReference type="OrthoDB" id="1890443at2759"/>
<dbReference type="PRINTS" id="PR00382">
    <property type="entry name" value="LIPIDTRNSFER"/>
</dbReference>
<keyword evidence="3" id="KW-1185">Reference proteome</keyword>
<comment type="caution">
    <text evidence="2">The sequence shown here is derived from an EMBL/GenBank/DDBJ whole genome shotgun (WGS) entry which is preliminary data.</text>
</comment>
<reference evidence="3" key="1">
    <citation type="submission" date="2013-09" db="EMBL/GenBank/DDBJ databases">
        <title>Corchorus olitorius genome sequencing.</title>
        <authorList>
            <person name="Alam M."/>
            <person name="Haque M.S."/>
            <person name="Islam M.S."/>
            <person name="Emdad E.M."/>
            <person name="Islam M.M."/>
            <person name="Ahmed B."/>
            <person name="Halim A."/>
            <person name="Hossen Q.M.M."/>
            <person name="Hossain M.Z."/>
            <person name="Ahmed R."/>
            <person name="Khan M.M."/>
            <person name="Islam R."/>
            <person name="Rashid M.M."/>
            <person name="Khan S.A."/>
            <person name="Rahman M.S."/>
            <person name="Alam M."/>
            <person name="Yahiya A.S."/>
            <person name="Khan M.S."/>
            <person name="Azam M.S."/>
            <person name="Haque T."/>
            <person name="Lashkar M.Z.H."/>
            <person name="Akhand A.I."/>
            <person name="Morshed G."/>
            <person name="Roy S."/>
            <person name="Uddin K.S."/>
            <person name="Rabeya T."/>
            <person name="Hossain A.S."/>
            <person name="Chowdhury A."/>
            <person name="Snigdha A.R."/>
            <person name="Mortoza M.S."/>
            <person name="Matin S.A."/>
            <person name="Hoque S.M.E."/>
            <person name="Islam M.K."/>
            <person name="Roy D.K."/>
            <person name="Haider R."/>
            <person name="Moosa M.M."/>
            <person name="Elias S.M."/>
            <person name="Hasan A.M."/>
            <person name="Jahan S."/>
            <person name="Shafiuddin M."/>
            <person name="Mahmood N."/>
            <person name="Shommy N.S."/>
        </authorList>
    </citation>
    <scope>NUCLEOTIDE SEQUENCE [LARGE SCALE GENOMIC DNA]</scope>
    <source>
        <strain evidence="3">cv. O-4</strain>
    </source>
</reference>
<dbReference type="InterPro" id="IPR000528">
    <property type="entry name" value="Plant_nsLTP"/>
</dbReference>
<dbReference type="GO" id="GO:0008289">
    <property type="term" value="F:lipid binding"/>
    <property type="evidence" value="ECO:0007669"/>
    <property type="project" value="InterPro"/>
</dbReference>
<name>A0A1R3KYN0_9ROSI</name>
<dbReference type="Gene3D" id="1.10.110.10">
    <property type="entry name" value="Plant lipid-transfer and hydrophobic proteins"/>
    <property type="match status" value="1"/>
</dbReference>
<protein>
    <submittedName>
        <fullName evidence="2">Plant lipid transfer protein/Par allergen</fullName>
    </submittedName>
</protein>
<dbReference type="GO" id="GO:0006869">
    <property type="term" value="P:lipid transport"/>
    <property type="evidence" value="ECO:0007669"/>
    <property type="project" value="InterPro"/>
</dbReference>
<sequence length="65" mass="6996">MESKPLTPPPPPPQDRKQACTCIKNVAGTIYDINYGLANALTGKCGVSIPYKISPLNRLQKGLIT</sequence>
<dbReference type="InterPro" id="IPR036312">
    <property type="entry name" value="Bifun_inhib/LTP/seed_sf"/>
</dbReference>
<organism evidence="2 3">
    <name type="scientific">Corchorus olitorius</name>
    <dbReference type="NCBI Taxonomy" id="93759"/>
    <lineage>
        <taxon>Eukaryota</taxon>
        <taxon>Viridiplantae</taxon>
        <taxon>Streptophyta</taxon>
        <taxon>Embryophyta</taxon>
        <taxon>Tracheophyta</taxon>
        <taxon>Spermatophyta</taxon>
        <taxon>Magnoliopsida</taxon>
        <taxon>eudicotyledons</taxon>
        <taxon>Gunneridae</taxon>
        <taxon>Pentapetalae</taxon>
        <taxon>rosids</taxon>
        <taxon>malvids</taxon>
        <taxon>Malvales</taxon>
        <taxon>Malvaceae</taxon>
        <taxon>Grewioideae</taxon>
        <taxon>Apeibeae</taxon>
        <taxon>Corchorus</taxon>
    </lineage>
</organism>
<dbReference type="EMBL" id="AWUE01009741">
    <property type="protein sequence ID" value="OMP12182.1"/>
    <property type="molecule type" value="Genomic_DNA"/>
</dbReference>
<proteinExistence type="inferred from homology"/>
<dbReference type="SUPFAM" id="SSF47699">
    <property type="entry name" value="Bifunctional inhibitor/lipid-transfer protein/seed storage 2S albumin"/>
    <property type="match status" value="1"/>
</dbReference>
<evidence type="ECO:0000313" key="3">
    <source>
        <dbReference type="Proteomes" id="UP000187203"/>
    </source>
</evidence>